<proteinExistence type="predicted"/>
<comment type="caution">
    <text evidence="3">The sequence shown here is derived from an EMBL/GenBank/DDBJ whole genome shotgun (WGS) entry which is preliminary data.</text>
</comment>
<evidence type="ECO:0000256" key="2">
    <source>
        <dbReference type="SAM" id="SignalP"/>
    </source>
</evidence>
<feature type="chain" id="PRO_5014962815" description="Outer membrane protein beta-barrel domain-containing protein" evidence="2">
    <location>
        <begin position="23"/>
        <end position="353"/>
    </location>
</feature>
<dbReference type="AlphaFoldDB" id="A0A2N3HNF2"/>
<keyword evidence="4" id="KW-1185">Reference proteome</keyword>
<gene>
    <name evidence="3" type="ORF">CSW08_02860</name>
</gene>
<dbReference type="EMBL" id="PJEO01000013">
    <property type="protein sequence ID" value="PKQ46486.1"/>
    <property type="molecule type" value="Genomic_DNA"/>
</dbReference>
<evidence type="ECO:0000256" key="1">
    <source>
        <dbReference type="SAM" id="Coils"/>
    </source>
</evidence>
<name>A0A2N3HNF2_9FLAO</name>
<reference evidence="3 4" key="1">
    <citation type="submission" date="2017-12" db="EMBL/GenBank/DDBJ databases">
        <title>Confluentibacter flavum sp. nov., isolated from the saline lake.</title>
        <authorList>
            <person name="Yu L."/>
        </authorList>
    </citation>
    <scope>NUCLEOTIDE SEQUENCE [LARGE SCALE GENOMIC DNA]</scope>
    <source>
        <strain evidence="3 4">3B</strain>
    </source>
</reference>
<accession>A0A2N3HNF2</accession>
<dbReference type="OrthoDB" id="1466811at2"/>
<feature type="signal peptide" evidence="2">
    <location>
        <begin position="1"/>
        <end position="22"/>
    </location>
</feature>
<dbReference type="Proteomes" id="UP000233435">
    <property type="component" value="Unassembled WGS sequence"/>
</dbReference>
<keyword evidence="2" id="KW-0732">Signal</keyword>
<keyword evidence="1" id="KW-0175">Coiled coil</keyword>
<dbReference type="RefSeq" id="WP_106658401.1">
    <property type="nucleotide sequence ID" value="NZ_PJEO01000013.1"/>
</dbReference>
<protein>
    <recommendedName>
        <fullName evidence="5">Outer membrane protein beta-barrel domain-containing protein</fullName>
    </recommendedName>
</protein>
<evidence type="ECO:0000313" key="3">
    <source>
        <dbReference type="EMBL" id="PKQ46486.1"/>
    </source>
</evidence>
<evidence type="ECO:0000313" key="4">
    <source>
        <dbReference type="Proteomes" id="UP000233435"/>
    </source>
</evidence>
<sequence>MQTITKHLVLLALLFSMQLIHAQDTIPAIKNQKNIEMLERVKTEIIEEEKKYLKQEVEAINRKLDNGDITLEEAEKLKMEVAKKTALNIENLTAIADNKIALLKRNSYGISRIGEEHKFGIVINDIPYGIRKDKNEPKKYDKRTTSDFVLAFGFNNAIIEGESLDDSPYKFGGSRFFEIGTAWKTRVFDNSNFMRLKYGVSLQINGLKPTDNYHFVQQGNQTVLENFPYELKKVKLSVSNLVFPVHLEFGPSKKIEKDNYMRYSTSNKFKIGLGGYGGFNIGTRQKLKYEIDGERTKEKQKRGFNTTNLVYGVSGYIAFDDTALYVKYDLSPIFNDQAIKQNNISIGVRFDMD</sequence>
<feature type="coiled-coil region" evidence="1">
    <location>
        <begin position="38"/>
        <end position="77"/>
    </location>
</feature>
<organism evidence="3 4">
    <name type="scientific">Confluentibacter flavum</name>
    <dbReference type="NCBI Taxonomy" id="1909700"/>
    <lineage>
        <taxon>Bacteria</taxon>
        <taxon>Pseudomonadati</taxon>
        <taxon>Bacteroidota</taxon>
        <taxon>Flavobacteriia</taxon>
        <taxon>Flavobacteriales</taxon>
        <taxon>Flavobacteriaceae</taxon>
        <taxon>Confluentibacter</taxon>
    </lineage>
</organism>
<evidence type="ECO:0008006" key="5">
    <source>
        <dbReference type="Google" id="ProtNLM"/>
    </source>
</evidence>